<gene>
    <name evidence="1" type="ORF">HAX54_012625</name>
</gene>
<evidence type="ECO:0000313" key="2">
    <source>
        <dbReference type="Proteomes" id="UP000823775"/>
    </source>
</evidence>
<comment type="caution">
    <text evidence="1">The sequence shown here is derived from an EMBL/GenBank/DDBJ whole genome shotgun (WGS) entry which is preliminary data.</text>
</comment>
<proteinExistence type="predicted"/>
<name>A0ABS8RXL7_DATST</name>
<evidence type="ECO:0000313" key="1">
    <source>
        <dbReference type="EMBL" id="MCD7451570.1"/>
    </source>
</evidence>
<protein>
    <submittedName>
        <fullName evidence="1">Uncharacterized protein</fullName>
    </submittedName>
</protein>
<dbReference type="Proteomes" id="UP000823775">
    <property type="component" value="Unassembled WGS sequence"/>
</dbReference>
<organism evidence="1 2">
    <name type="scientific">Datura stramonium</name>
    <name type="common">Jimsonweed</name>
    <name type="synonym">Common thornapple</name>
    <dbReference type="NCBI Taxonomy" id="4076"/>
    <lineage>
        <taxon>Eukaryota</taxon>
        <taxon>Viridiplantae</taxon>
        <taxon>Streptophyta</taxon>
        <taxon>Embryophyta</taxon>
        <taxon>Tracheophyta</taxon>
        <taxon>Spermatophyta</taxon>
        <taxon>Magnoliopsida</taxon>
        <taxon>eudicotyledons</taxon>
        <taxon>Gunneridae</taxon>
        <taxon>Pentapetalae</taxon>
        <taxon>asterids</taxon>
        <taxon>lamiids</taxon>
        <taxon>Solanales</taxon>
        <taxon>Solanaceae</taxon>
        <taxon>Solanoideae</taxon>
        <taxon>Datureae</taxon>
        <taxon>Datura</taxon>
    </lineage>
</organism>
<dbReference type="EMBL" id="JACEIK010000174">
    <property type="protein sequence ID" value="MCD7451570.1"/>
    <property type="molecule type" value="Genomic_DNA"/>
</dbReference>
<keyword evidence="2" id="KW-1185">Reference proteome</keyword>
<sequence>MFILKEEFYCKETQKQCDRGKVAKLLANARNNIVNMDDKHRHKDRVVVKAMTNEGSGGGFGWCWKMMMAAAEKRAAGMVVEFEYPNNCSTISYTTNNRNARLPSTVKDDRILSEGDILEEEPIKDPCRLNYKYYDRLYGWRSEKR</sequence>
<accession>A0ABS8RXL7</accession>
<reference evidence="1 2" key="1">
    <citation type="journal article" date="2021" name="BMC Genomics">
        <title>Datura genome reveals duplications of psychoactive alkaloid biosynthetic genes and high mutation rate following tissue culture.</title>
        <authorList>
            <person name="Rajewski A."/>
            <person name="Carter-House D."/>
            <person name="Stajich J."/>
            <person name="Litt A."/>
        </authorList>
    </citation>
    <scope>NUCLEOTIDE SEQUENCE [LARGE SCALE GENOMIC DNA]</scope>
    <source>
        <strain evidence="1">AR-01</strain>
    </source>
</reference>